<evidence type="ECO:0000256" key="1">
    <source>
        <dbReference type="SAM" id="MobiDB-lite"/>
    </source>
</evidence>
<dbReference type="EMBL" id="JAVDXW010000001">
    <property type="protein sequence ID" value="MDR7300163.1"/>
    <property type="molecule type" value="Genomic_DNA"/>
</dbReference>
<evidence type="ECO:0000313" key="3">
    <source>
        <dbReference type="Proteomes" id="UP001180845"/>
    </source>
</evidence>
<sequence length="306" mass="33695">MFTEENFHRGIHQGIRRERRSGFLFSCVHSIGSEGAHVTLLSQWKSPHRIIAPQRSTAGSPAQPEARQARPAQPGAHHPGAPPGDAVDTGLLRASSPGPREVDGSPTRLPRCRHATQRKSDERTPNPALHSCAHSRRNLVHHRSSHGNSTHTVPDHGHGMRKSPHCCGRGHRWYSSCPRGALLRCRTTAGGRCGDATSSLSRIPHRGIPWTLRYPKLDRVRPLCCATRHADPAGDRFAGIREISDCGVVSSETRYSHADFGRTARRLAPALPARLHEGCSFVHPRFQVRPSSATLIQPGSRWSNAW</sequence>
<dbReference type="AlphaFoldDB" id="A0AAE4CN07"/>
<name>A0AAE4CN07_9ACTN</name>
<protein>
    <submittedName>
        <fullName evidence="2">Uncharacterized protein</fullName>
    </submittedName>
</protein>
<dbReference type="Proteomes" id="UP001180845">
    <property type="component" value="Unassembled WGS sequence"/>
</dbReference>
<feature type="region of interest" description="Disordered" evidence="1">
    <location>
        <begin position="54"/>
        <end position="129"/>
    </location>
</feature>
<reference evidence="2" key="1">
    <citation type="submission" date="2023-07" db="EMBL/GenBank/DDBJ databases">
        <title>Sequencing the genomes of 1000 actinobacteria strains.</title>
        <authorList>
            <person name="Klenk H.-P."/>
        </authorList>
    </citation>
    <scope>NUCLEOTIDE SEQUENCE</scope>
    <source>
        <strain evidence="2">DSM 45977</strain>
    </source>
</reference>
<feature type="compositionally biased region" description="Low complexity" evidence="1">
    <location>
        <begin position="61"/>
        <end position="86"/>
    </location>
</feature>
<gene>
    <name evidence="2" type="ORF">JOF55_000344</name>
</gene>
<accession>A0AAE4CN07</accession>
<comment type="caution">
    <text evidence="2">The sequence shown here is derived from an EMBL/GenBank/DDBJ whole genome shotgun (WGS) entry which is preliminary data.</text>
</comment>
<proteinExistence type="predicted"/>
<evidence type="ECO:0000313" key="2">
    <source>
        <dbReference type="EMBL" id="MDR7300163.1"/>
    </source>
</evidence>
<keyword evidence="3" id="KW-1185">Reference proteome</keyword>
<organism evidence="2 3">
    <name type="scientific">Haloactinomyces albus</name>
    <dbReference type="NCBI Taxonomy" id="1352928"/>
    <lineage>
        <taxon>Bacteria</taxon>
        <taxon>Bacillati</taxon>
        <taxon>Actinomycetota</taxon>
        <taxon>Actinomycetes</taxon>
        <taxon>Actinopolysporales</taxon>
        <taxon>Actinopolysporaceae</taxon>
        <taxon>Haloactinomyces</taxon>
    </lineage>
</organism>